<organism evidence="1">
    <name type="scientific">marine metagenome</name>
    <dbReference type="NCBI Taxonomy" id="408172"/>
    <lineage>
        <taxon>unclassified sequences</taxon>
        <taxon>metagenomes</taxon>
        <taxon>ecological metagenomes</taxon>
    </lineage>
</organism>
<proteinExistence type="predicted"/>
<gene>
    <name evidence="1" type="ORF">METZ01_LOCUS91144</name>
</gene>
<dbReference type="EMBL" id="UINC01008513">
    <property type="protein sequence ID" value="SVA38290.1"/>
    <property type="molecule type" value="Genomic_DNA"/>
</dbReference>
<name>A0A381VD66_9ZZZZ</name>
<reference evidence="1" key="1">
    <citation type="submission" date="2018-05" db="EMBL/GenBank/DDBJ databases">
        <authorList>
            <person name="Lanie J.A."/>
            <person name="Ng W.-L."/>
            <person name="Kazmierczak K.M."/>
            <person name="Andrzejewski T.M."/>
            <person name="Davidsen T.M."/>
            <person name="Wayne K.J."/>
            <person name="Tettelin H."/>
            <person name="Glass J.I."/>
            <person name="Rusch D."/>
            <person name="Podicherti R."/>
            <person name="Tsui H.-C.T."/>
            <person name="Winkler M.E."/>
        </authorList>
    </citation>
    <scope>NUCLEOTIDE SEQUENCE</scope>
</reference>
<dbReference type="AlphaFoldDB" id="A0A381VD66"/>
<accession>A0A381VD66</accession>
<protein>
    <submittedName>
        <fullName evidence="1">Uncharacterized protein</fullName>
    </submittedName>
</protein>
<evidence type="ECO:0000313" key="1">
    <source>
        <dbReference type="EMBL" id="SVA38290.1"/>
    </source>
</evidence>
<sequence>MYLLITMCSDKHDHYLDEDIPIRKLILPYEKEKADKKSHMFLKGPIPYPLLIKASKLPGKALHVFIILWFLYGMTKNKTINLKNSTLREFGIQRHAGYRALKALEKFFLVSVIRCVGKNPQVTINCNSRSRGES</sequence>